<dbReference type="AlphaFoldDB" id="A0A317XIE0"/>
<dbReference type="EMBL" id="KZ819223">
    <property type="protein sequence ID" value="PWY97060.1"/>
    <property type="molecule type" value="Genomic_DNA"/>
</dbReference>
<dbReference type="InParanoid" id="A0A317XIE0"/>
<sequence length="204" mass="22137">MRSTSRVGAVGPEQQYVSVYSMCKLCVCVSLSLGHSLSRRVPKCRLSRLRTVPPLLYSLRALSPCLTSSAAASFSCFSPCFRFCLGLLVRRSSPSICCRSAELSFAGLRRWSLPTYKRLPFFASCIFRSNSFLTASKSFNTTCESGTCFGPSSTHPRTRASPPRSAAVLTTVISFAPFLHSLQASPPLTSASISSIVTQLTARI</sequence>
<keyword evidence="2" id="KW-1185">Reference proteome</keyword>
<proteinExistence type="predicted"/>
<name>A0A317XIE0_9BASI</name>
<evidence type="ECO:0000313" key="2">
    <source>
        <dbReference type="Proteomes" id="UP000246740"/>
    </source>
</evidence>
<gene>
    <name evidence="1" type="ORF">BCV70DRAFT_82487</name>
</gene>
<evidence type="ECO:0000313" key="1">
    <source>
        <dbReference type="EMBL" id="PWY97060.1"/>
    </source>
</evidence>
<accession>A0A317XIE0</accession>
<protein>
    <submittedName>
        <fullName evidence="1">Uncharacterized protein</fullName>
    </submittedName>
</protein>
<dbReference type="Proteomes" id="UP000246740">
    <property type="component" value="Unassembled WGS sequence"/>
</dbReference>
<reference evidence="1 2" key="1">
    <citation type="journal article" date="2018" name="Mol. Biol. Evol.">
        <title>Broad Genomic Sampling Reveals a Smut Pathogenic Ancestry of the Fungal Clade Ustilaginomycotina.</title>
        <authorList>
            <person name="Kijpornyongpan T."/>
            <person name="Mondo S.J."/>
            <person name="Barry K."/>
            <person name="Sandor L."/>
            <person name="Lee J."/>
            <person name="Lipzen A."/>
            <person name="Pangilinan J."/>
            <person name="LaButti K."/>
            <person name="Hainaut M."/>
            <person name="Henrissat B."/>
            <person name="Grigoriev I.V."/>
            <person name="Spatafora J.W."/>
            <person name="Aime M.C."/>
        </authorList>
    </citation>
    <scope>NUCLEOTIDE SEQUENCE [LARGE SCALE GENOMIC DNA]</scope>
    <source>
        <strain evidence="1 2">MCA 3645</strain>
    </source>
</reference>
<organism evidence="1 2">
    <name type="scientific">Testicularia cyperi</name>
    <dbReference type="NCBI Taxonomy" id="1882483"/>
    <lineage>
        <taxon>Eukaryota</taxon>
        <taxon>Fungi</taxon>
        <taxon>Dikarya</taxon>
        <taxon>Basidiomycota</taxon>
        <taxon>Ustilaginomycotina</taxon>
        <taxon>Ustilaginomycetes</taxon>
        <taxon>Ustilaginales</taxon>
        <taxon>Anthracoideaceae</taxon>
        <taxon>Testicularia</taxon>
    </lineage>
</organism>